<evidence type="ECO:0000313" key="14">
    <source>
        <dbReference type="Proteomes" id="UP000093129"/>
    </source>
</evidence>
<feature type="binding site" evidence="9">
    <location>
        <position position="109"/>
    </location>
    <ligand>
        <name>Zn(2+)</name>
        <dbReference type="ChEBI" id="CHEBI:29105"/>
    </ligand>
</feature>
<dbReference type="FunFam" id="3.40.1050.10:FF:000003">
    <property type="entry name" value="Carbonic anhydrase"/>
    <property type="match status" value="1"/>
</dbReference>
<dbReference type="SMART" id="SM00947">
    <property type="entry name" value="Pro_CA"/>
    <property type="match status" value="1"/>
</dbReference>
<feature type="binding site" evidence="9">
    <location>
        <position position="47"/>
    </location>
    <ligand>
        <name>Zn(2+)</name>
        <dbReference type="ChEBI" id="CHEBI:29105"/>
    </ligand>
</feature>
<gene>
    <name evidence="13" type="ORF">AFERRI_20706</name>
    <name evidence="10" type="ORF">AFERRI_420074</name>
    <name evidence="11" type="ORF">BBC27_11675</name>
    <name evidence="12" type="ORF">H2515_02385</name>
</gene>
<name>A0A060UR40_9PROT</name>
<dbReference type="Proteomes" id="UP000193925">
    <property type="component" value="Chromosome AFERRI"/>
</dbReference>
<evidence type="ECO:0000313" key="13">
    <source>
        <dbReference type="EMBL" id="SMH65917.1"/>
    </source>
</evidence>
<protein>
    <recommendedName>
        <fullName evidence="3">Carbonic anhydrase</fullName>
        <ecNumber evidence="2">4.2.1.1</ecNumber>
    </recommendedName>
    <alternativeName>
        <fullName evidence="7">Carbonate dehydratase</fullName>
    </alternativeName>
</protein>
<evidence type="ECO:0000256" key="1">
    <source>
        <dbReference type="ARBA" id="ARBA00006217"/>
    </source>
</evidence>
<accession>A0A060UR40</accession>
<keyword evidence="4 9" id="KW-0479">Metal-binding</keyword>
<reference evidence="11 14" key="3">
    <citation type="submission" date="2016-07" db="EMBL/GenBank/DDBJ databases">
        <title>Draft genome of a psychrotolerant acidophile Acidithiobacillus ferrivorans strain YL15.</title>
        <authorList>
            <person name="Peng T."/>
            <person name="Ma L."/>
            <person name="Nan M."/>
            <person name="An N."/>
            <person name="Wang M."/>
            <person name="Qiu G."/>
            <person name="Zeng W."/>
        </authorList>
    </citation>
    <scope>NUCLEOTIDE SEQUENCE [LARGE SCALE GENOMIC DNA]</scope>
    <source>
        <strain evidence="11 14">YL15</strain>
    </source>
</reference>
<dbReference type="GO" id="GO:0004089">
    <property type="term" value="F:carbonate dehydratase activity"/>
    <property type="evidence" value="ECO:0007669"/>
    <property type="project" value="UniProtKB-EC"/>
</dbReference>
<reference evidence="13 15" key="4">
    <citation type="submission" date="2017-03" db="EMBL/GenBank/DDBJ databases">
        <authorList>
            <person name="Regsiter A."/>
            <person name="William W."/>
        </authorList>
    </citation>
    <scope>NUCLEOTIDE SEQUENCE [LARGE SCALE GENOMIC DNA]</scope>
    <source>
        <strain evidence="13">PRJEB5721</strain>
    </source>
</reference>
<dbReference type="Pfam" id="PF00484">
    <property type="entry name" value="Pro_CA"/>
    <property type="match status" value="1"/>
</dbReference>
<evidence type="ECO:0000256" key="4">
    <source>
        <dbReference type="ARBA" id="ARBA00022723"/>
    </source>
</evidence>
<dbReference type="InterPro" id="IPR036874">
    <property type="entry name" value="Carbonic_anhydrase_sf"/>
</dbReference>
<dbReference type="PANTHER" id="PTHR11002:SF76">
    <property type="entry name" value="CARBONIC ANHYDRASE"/>
    <property type="match status" value="1"/>
</dbReference>
<comment type="similarity">
    <text evidence="1">Belongs to the beta-class carbonic anhydrase family.</text>
</comment>
<dbReference type="EC" id="4.2.1.1" evidence="2"/>
<sequence length="209" mass="23230">MNNDVIDAMIDGFKEFRHSYYEKRPDFFDTLVEKGQSPKVMLIGCSDSRVTPTSLYGSEPGDIFVVRNVANLIPPAEQDDHLHGTSAAVDFAVGSLQVEHIIINGHSHCGGMKALLNGTEGKYIGPWVAIAKDARADVMREYADASPEEQLRAIEKASILVSLENLLTFDSVRRRVVRGELQLHGWYFDMEEGALLAYNASAQQFERLA</sequence>
<dbReference type="Gene3D" id="3.40.1050.10">
    <property type="entry name" value="Carbonic anhydrase"/>
    <property type="match status" value="1"/>
</dbReference>
<evidence type="ECO:0000256" key="3">
    <source>
        <dbReference type="ARBA" id="ARBA00014628"/>
    </source>
</evidence>
<dbReference type="GO" id="GO:0015976">
    <property type="term" value="P:carbon utilization"/>
    <property type="evidence" value="ECO:0007669"/>
    <property type="project" value="InterPro"/>
</dbReference>
<feature type="binding site" evidence="9">
    <location>
        <position position="45"/>
    </location>
    <ligand>
        <name>Zn(2+)</name>
        <dbReference type="ChEBI" id="CHEBI:29105"/>
    </ligand>
</feature>
<evidence type="ECO:0000313" key="12">
    <source>
        <dbReference type="EMBL" id="QQD73193.1"/>
    </source>
</evidence>
<dbReference type="InterPro" id="IPR015892">
    <property type="entry name" value="Carbonic_anhydrase_CS"/>
</dbReference>
<dbReference type="Proteomes" id="UP000093129">
    <property type="component" value="Unassembled WGS sequence"/>
</dbReference>
<evidence type="ECO:0000256" key="8">
    <source>
        <dbReference type="ARBA" id="ARBA00048348"/>
    </source>
</evidence>
<dbReference type="PROSITE" id="PS00704">
    <property type="entry name" value="PROK_CO2_ANHYDRASE_1"/>
    <property type="match status" value="1"/>
</dbReference>
<keyword evidence="15" id="KW-1185">Reference proteome</keyword>
<dbReference type="RefSeq" id="WP_035193480.1">
    <property type="nucleotide sequence ID" value="NZ_CCCS020000037.1"/>
</dbReference>
<reference evidence="10" key="2">
    <citation type="submission" date="2014-07" db="EMBL/GenBank/DDBJ databases">
        <title>Initial genome analysis of the psychrotolerant acidophile Acidithiobacillus ferrivorans CF27: insights into iron and sulfur oxidation pathways and into biofilm formation.</title>
        <authorList>
            <person name="Talla E."/>
            <person name="Hedrich S."/>
            <person name="Mangenot S."/>
            <person name="Ji B."/>
            <person name="Johnson D.B."/>
            <person name="Barbe V."/>
            <person name="Bonnefoy V."/>
        </authorList>
    </citation>
    <scope>NUCLEOTIDE SEQUENCE [LARGE SCALE GENOMIC DNA]</scope>
    <source>
        <strain evidence="10">CF27</strain>
    </source>
</reference>
<dbReference type="Proteomes" id="UP000595420">
    <property type="component" value="Chromosome"/>
</dbReference>
<evidence type="ECO:0000313" key="16">
    <source>
        <dbReference type="Proteomes" id="UP000595420"/>
    </source>
</evidence>
<reference evidence="12 16" key="5">
    <citation type="submission" date="2020-07" db="EMBL/GenBank/DDBJ databases">
        <title>Complete genome sequence analysis of Acidithiobacillus ferrivorans XJFY6S-08 reveals extreme environmental adaptation to alpine acid mine drainage.</title>
        <authorList>
            <person name="Yan L."/>
            <person name="Ni Y."/>
        </authorList>
    </citation>
    <scope>NUCLEOTIDE SEQUENCE [LARGE SCALE GENOMIC DNA]</scope>
    <source>
        <strain evidence="12 16">XJFY6S-08</strain>
    </source>
</reference>
<dbReference type="InterPro" id="IPR001765">
    <property type="entry name" value="Carbonic_anhydrase"/>
</dbReference>
<dbReference type="GO" id="GO:0008270">
    <property type="term" value="F:zinc ion binding"/>
    <property type="evidence" value="ECO:0007669"/>
    <property type="project" value="InterPro"/>
</dbReference>
<reference evidence="10" key="1">
    <citation type="submission" date="2014-03" db="EMBL/GenBank/DDBJ databases">
        <authorList>
            <person name="Genoscope - CEA"/>
        </authorList>
    </citation>
    <scope>NUCLEOTIDE SEQUENCE [LARGE SCALE GENOMIC DNA]</scope>
    <source>
        <strain evidence="10">CF27</strain>
    </source>
</reference>
<dbReference type="AlphaFoldDB" id="A0A060UR40"/>
<proteinExistence type="inferred from homology"/>
<dbReference type="EMBL" id="MASQ01000089">
    <property type="protein sequence ID" value="OCB02685.1"/>
    <property type="molecule type" value="Genomic_DNA"/>
</dbReference>
<evidence type="ECO:0000256" key="2">
    <source>
        <dbReference type="ARBA" id="ARBA00012925"/>
    </source>
</evidence>
<organism evidence="10">
    <name type="scientific">Acidithiobacillus ferrivorans</name>
    <dbReference type="NCBI Taxonomy" id="160808"/>
    <lineage>
        <taxon>Bacteria</taxon>
        <taxon>Pseudomonadati</taxon>
        <taxon>Pseudomonadota</taxon>
        <taxon>Acidithiobacillia</taxon>
        <taxon>Acidithiobacillales</taxon>
        <taxon>Acidithiobacillaceae</taxon>
        <taxon>Acidithiobacillus</taxon>
    </lineage>
</organism>
<dbReference type="EMBL" id="LT841305">
    <property type="protein sequence ID" value="SMH65917.1"/>
    <property type="molecule type" value="Genomic_DNA"/>
</dbReference>
<keyword evidence="6 10" id="KW-0456">Lyase</keyword>
<evidence type="ECO:0000256" key="9">
    <source>
        <dbReference type="PIRSR" id="PIRSR601765-1"/>
    </source>
</evidence>
<dbReference type="CDD" id="cd00884">
    <property type="entry name" value="beta_CA_cladeB"/>
    <property type="match status" value="1"/>
</dbReference>
<dbReference type="EMBL" id="CP059488">
    <property type="protein sequence ID" value="QQD73193.1"/>
    <property type="molecule type" value="Genomic_DNA"/>
</dbReference>
<comment type="cofactor">
    <cofactor evidence="9">
        <name>Zn(2+)</name>
        <dbReference type="ChEBI" id="CHEBI:29105"/>
    </cofactor>
    <text evidence="9">Binds 1 zinc ion per subunit.</text>
</comment>
<keyword evidence="5 9" id="KW-0862">Zinc</keyword>
<feature type="binding site" evidence="9">
    <location>
        <position position="106"/>
    </location>
    <ligand>
        <name>Zn(2+)</name>
        <dbReference type="ChEBI" id="CHEBI:29105"/>
    </ligand>
</feature>
<evidence type="ECO:0000313" key="11">
    <source>
        <dbReference type="EMBL" id="OCB02685.1"/>
    </source>
</evidence>
<evidence type="ECO:0000313" key="10">
    <source>
        <dbReference type="EMBL" id="CDQ10776.1"/>
    </source>
</evidence>
<evidence type="ECO:0000256" key="7">
    <source>
        <dbReference type="ARBA" id="ARBA00031969"/>
    </source>
</evidence>
<comment type="catalytic activity">
    <reaction evidence="8">
        <text>hydrogencarbonate + H(+) = CO2 + H2O</text>
        <dbReference type="Rhea" id="RHEA:10748"/>
        <dbReference type="ChEBI" id="CHEBI:15377"/>
        <dbReference type="ChEBI" id="CHEBI:15378"/>
        <dbReference type="ChEBI" id="CHEBI:16526"/>
        <dbReference type="ChEBI" id="CHEBI:17544"/>
        <dbReference type="EC" id="4.2.1.1"/>
    </reaction>
</comment>
<dbReference type="InterPro" id="IPR045066">
    <property type="entry name" value="Beta_CA_cladeB"/>
</dbReference>
<evidence type="ECO:0000256" key="5">
    <source>
        <dbReference type="ARBA" id="ARBA00022833"/>
    </source>
</evidence>
<dbReference type="EMBL" id="CCCS020000037">
    <property type="protein sequence ID" value="CDQ10776.1"/>
    <property type="molecule type" value="Genomic_DNA"/>
</dbReference>
<evidence type="ECO:0000313" key="15">
    <source>
        <dbReference type="Proteomes" id="UP000193925"/>
    </source>
</evidence>
<dbReference type="PANTHER" id="PTHR11002">
    <property type="entry name" value="CARBONIC ANHYDRASE"/>
    <property type="match status" value="1"/>
</dbReference>
<evidence type="ECO:0000256" key="6">
    <source>
        <dbReference type="ARBA" id="ARBA00023239"/>
    </source>
</evidence>
<dbReference type="SUPFAM" id="SSF53056">
    <property type="entry name" value="beta-carbonic anhydrase, cab"/>
    <property type="match status" value="1"/>
</dbReference>